<gene>
    <name evidence="3" type="ORF">BO97DRAFT_307695</name>
</gene>
<dbReference type="GeneID" id="37195463"/>
<dbReference type="Pfam" id="PF03795">
    <property type="entry name" value="YCII"/>
    <property type="match status" value="1"/>
</dbReference>
<evidence type="ECO:0000256" key="1">
    <source>
        <dbReference type="SAM" id="MobiDB-lite"/>
    </source>
</evidence>
<dbReference type="OrthoDB" id="5519740at2759"/>
<reference evidence="3 4" key="1">
    <citation type="submission" date="2018-02" db="EMBL/GenBank/DDBJ databases">
        <title>The genomes of Aspergillus section Nigri reveals drivers in fungal speciation.</title>
        <authorList>
            <consortium name="DOE Joint Genome Institute"/>
            <person name="Vesth T.C."/>
            <person name="Nybo J."/>
            <person name="Theobald S."/>
            <person name="Brandl J."/>
            <person name="Frisvad J.C."/>
            <person name="Nielsen K.F."/>
            <person name="Lyhne E.K."/>
            <person name="Kogle M.E."/>
            <person name="Kuo A."/>
            <person name="Riley R."/>
            <person name="Clum A."/>
            <person name="Nolan M."/>
            <person name="Lipzen A."/>
            <person name="Salamov A."/>
            <person name="Henrissat B."/>
            <person name="Wiebenga A."/>
            <person name="De vries R.P."/>
            <person name="Grigoriev I.V."/>
            <person name="Mortensen U.H."/>
            <person name="Andersen M.R."/>
            <person name="Baker S.E."/>
        </authorList>
    </citation>
    <scope>NUCLEOTIDE SEQUENCE [LARGE SCALE GENOMIC DNA]</scope>
    <source>
        <strain evidence="3 4">CBS 101889</strain>
    </source>
</reference>
<dbReference type="InterPro" id="IPR011008">
    <property type="entry name" value="Dimeric_a/b-barrel"/>
</dbReference>
<feature type="compositionally biased region" description="Polar residues" evidence="1">
    <location>
        <begin position="49"/>
        <end position="58"/>
    </location>
</feature>
<dbReference type="VEuPathDB" id="FungiDB:BO97DRAFT_307695"/>
<feature type="non-terminal residue" evidence="3">
    <location>
        <position position="117"/>
    </location>
</feature>
<feature type="domain" description="YCII-related" evidence="2">
    <location>
        <begin position="5"/>
        <end position="111"/>
    </location>
</feature>
<sequence length="117" mass="12957">EKSYLLLLPDNPHPTTITTRLENRENHLAHNAPYFASGEIGFGGPMLSSHDNTQTKNPDSNNEDDNELNLSKIIGSIHLVHAASEEEVWAMGRADPYAVLGMWDLEAVEVVPVRVLL</sequence>
<evidence type="ECO:0000313" key="4">
    <source>
        <dbReference type="Proteomes" id="UP000248961"/>
    </source>
</evidence>
<proteinExistence type="predicted"/>
<organism evidence="3 4">
    <name type="scientific">Aspergillus homomorphus (strain CBS 101889)</name>
    <dbReference type="NCBI Taxonomy" id="1450537"/>
    <lineage>
        <taxon>Eukaryota</taxon>
        <taxon>Fungi</taxon>
        <taxon>Dikarya</taxon>
        <taxon>Ascomycota</taxon>
        <taxon>Pezizomycotina</taxon>
        <taxon>Eurotiomycetes</taxon>
        <taxon>Eurotiomycetidae</taxon>
        <taxon>Eurotiales</taxon>
        <taxon>Aspergillaceae</taxon>
        <taxon>Aspergillus</taxon>
        <taxon>Aspergillus subgen. Circumdati</taxon>
    </lineage>
</organism>
<dbReference type="Proteomes" id="UP000248961">
    <property type="component" value="Unassembled WGS sequence"/>
</dbReference>
<feature type="non-terminal residue" evidence="3">
    <location>
        <position position="1"/>
    </location>
</feature>
<dbReference type="PANTHER" id="PTHR33606:SF3">
    <property type="entry name" value="PROTEIN YCII"/>
    <property type="match status" value="1"/>
</dbReference>
<accession>A0A395HLP2</accession>
<evidence type="ECO:0000259" key="2">
    <source>
        <dbReference type="Pfam" id="PF03795"/>
    </source>
</evidence>
<dbReference type="RefSeq" id="XP_025546348.1">
    <property type="nucleotide sequence ID" value="XM_025691174.1"/>
</dbReference>
<protein>
    <recommendedName>
        <fullName evidence="2">YCII-related domain-containing protein</fullName>
    </recommendedName>
</protein>
<dbReference type="InterPro" id="IPR005545">
    <property type="entry name" value="YCII"/>
</dbReference>
<feature type="region of interest" description="Disordered" evidence="1">
    <location>
        <begin position="42"/>
        <end position="66"/>
    </location>
</feature>
<evidence type="ECO:0000313" key="3">
    <source>
        <dbReference type="EMBL" id="RAL07194.1"/>
    </source>
</evidence>
<dbReference type="Gene3D" id="3.30.70.1060">
    <property type="entry name" value="Dimeric alpha+beta barrel"/>
    <property type="match status" value="1"/>
</dbReference>
<dbReference type="EMBL" id="KZ824338">
    <property type="protein sequence ID" value="RAL07194.1"/>
    <property type="molecule type" value="Genomic_DNA"/>
</dbReference>
<name>A0A395HLP2_ASPHC</name>
<dbReference type="SUPFAM" id="SSF54909">
    <property type="entry name" value="Dimeric alpha+beta barrel"/>
    <property type="match status" value="1"/>
</dbReference>
<dbReference type="AlphaFoldDB" id="A0A395HLP2"/>
<dbReference type="PANTHER" id="PTHR33606">
    <property type="entry name" value="PROTEIN YCII"/>
    <property type="match status" value="1"/>
</dbReference>
<dbReference type="InterPro" id="IPR051807">
    <property type="entry name" value="Sec-metab_biosynth-assoc"/>
</dbReference>
<keyword evidence="4" id="KW-1185">Reference proteome</keyword>